<keyword evidence="3 6" id="KW-0813">Transport</keyword>
<dbReference type="AlphaFoldDB" id="A0A517P5H0"/>
<dbReference type="GO" id="GO:0030001">
    <property type="term" value="P:metal ion transport"/>
    <property type="evidence" value="ECO:0007669"/>
    <property type="project" value="InterPro"/>
</dbReference>
<sequence length="333" mass="34380" precursor="true">MTATTTRLLPVLAALVLGATVGCGGAADGDSAAGGGTHDGDGPIKAVATTGMVADLVRNVGGEHVEVAQMFGAGVDPHLYKATRDDVRQLGTADMIFYSGLMLEGKMTDVLVRMARSRPVVAVTEAIDESFLLEPDDLAGHADPHVWMDVAAWSQCVDVVAAALAEHDPAHADDYAANAAAYQKRLADLDAYGKQVIGSIPAGSRVLVTSHDAFNYMGRAYGLDVQGVQGISTESEAGLQRVSALVDLLAEQNVRAVFVESSVPRKSVESLVEGARARGHAVTIGGELFSDAMGPAGSYEGTYVGMLDHNLTTVARALGGEAPAGGFGGELSE</sequence>
<evidence type="ECO:0000256" key="4">
    <source>
        <dbReference type="ARBA" id="ARBA00022723"/>
    </source>
</evidence>
<dbReference type="SUPFAM" id="SSF53807">
    <property type="entry name" value="Helical backbone' metal receptor"/>
    <property type="match status" value="1"/>
</dbReference>
<accession>A0A517P5H0</accession>
<evidence type="ECO:0000256" key="7">
    <source>
        <dbReference type="SAM" id="SignalP"/>
    </source>
</evidence>
<comment type="subcellular location">
    <subcellularLocation>
        <location evidence="1">Cell envelope</location>
    </subcellularLocation>
</comment>
<evidence type="ECO:0000256" key="1">
    <source>
        <dbReference type="ARBA" id="ARBA00004196"/>
    </source>
</evidence>
<dbReference type="GO" id="GO:0046872">
    <property type="term" value="F:metal ion binding"/>
    <property type="evidence" value="ECO:0007669"/>
    <property type="project" value="UniProtKB-KW"/>
</dbReference>
<evidence type="ECO:0000313" key="9">
    <source>
        <dbReference type="Proteomes" id="UP000318741"/>
    </source>
</evidence>
<keyword evidence="5 7" id="KW-0732">Signal</keyword>
<organism evidence="8 9">
    <name type="scientific">Alienimonas californiensis</name>
    <dbReference type="NCBI Taxonomy" id="2527989"/>
    <lineage>
        <taxon>Bacteria</taxon>
        <taxon>Pseudomonadati</taxon>
        <taxon>Planctomycetota</taxon>
        <taxon>Planctomycetia</taxon>
        <taxon>Planctomycetales</taxon>
        <taxon>Planctomycetaceae</taxon>
        <taxon>Alienimonas</taxon>
    </lineage>
</organism>
<evidence type="ECO:0000256" key="6">
    <source>
        <dbReference type="RuleBase" id="RU003512"/>
    </source>
</evidence>
<dbReference type="PANTHER" id="PTHR42953:SF1">
    <property type="entry name" value="METAL-BINDING PROTEIN HI_0362-RELATED"/>
    <property type="match status" value="1"/>
</dbReference>
<evidence type="ECO:0000256" key="3">
    <source>
        <dbReference type="ARBA" id="ARBA00022448"/>
    </source>
</evidence>
<evidence type="ECO:0000256" key="5">
    <source>
        <dbReference type="ARBA" id="ARBA00022729"/>
    </source>
</evidence>
<dbReference type="GO" id="GO:0007155">
    <property type="term" value="P:cell adhesion"/>
    <property type="evidence" value="ECO:0007669"/>
    <property type="project" value="InterPro"/>
</dbReference>
<feature type="signal peptide" evidence="7">
    <location>
        <begin position="1"/>
        <end position="26"/>
    </location>
</feature>
<proteinExistence type="inferred from homology"/>
<gene>
    <name evidence="8" type="primary">troA</name>
    <name evidence="8" type="ORF">CA12_07040</name>
</gene>
<dbReference type="EMBL" id="CP036265">
    <property type="protein sequence ID" value="QDT14628.1"/>
    <property type="molecule type" value="Genomic_DNA"/>
</dbReference>
<evidence type="ECO:0000313" key="8">
    <source>
        <dbReference type="EMBL" id="QDT14628.1"/>
    </source>
</evidence>
<keyword evidence="4" id="KW-0479">Metal-binding</keyword>
<dbReference type="RefSeq" id="WP_242688113.1">
    <property type="nucleotide sequence ID" value="NZ_CP036265.1"/>
</dbReference>
<reference evidence="8 9" key="1">
    <citation type="submission" date="2019-02" db="EMBL/GenBank/DDBJ databases">
        <title>Deep-cultivation of Planctomycetes and their phenomic and genomic characterization uncovers novel biology.</title>
        <authorList>
            <person name="Wiegand S."/>
            <person name="Jogler M."/>
            <person name="Boedeker C."/>
            <person name="Pinto D."/>
            <person name="Vollmers J."/>
            <person name="Rivas-Marin E."/>
            <person name="Kohn T."/>
            <person name="Peeters S.H."/>
            <person name="Heuer A."/>
            <person name="Rast P."/>
            <person name="Oberbeckmann S."/>
            <person name="Bunk B."/>
            <person name="Jeske O."/>
            <person name="Meyerdierks A."/>
            <person name="Storesund J.E."/>
            <person name="Kallscheuer N."/>
            <person name="Luecker S."/>
            <person name="Lage O.M."/>
            <person name="Pohl T."/>
            <person name="Merkel B.J."/>
            <person name="Hornburger P."/>
            <person name="Mueller R.-W."/>
            <person name="Bruemmer F."/>
            <person name="Labrenz M."/>
            <person name="Spormann A.M."/>
            <person name="Op den Camp H."/>
            <person name="Overmann J."/>
            <person name="Amann R."/>
            <person name="Jetten M.S.M."/>
            <person name="Mascher T."/>
            <person name="Medema M.H."/>
            <person name="Devos D.P."/>
            <person name="Kaster A.-K."/>
            <person name="Ovreas L."/>
            <person name="Rohde M."/>
            <person name="Galperin M.Y."/>
            <person name="Jogler C."/>
        </authorList>
    </citation>
    <scope>NUCLEOTIDE SEQUENCE [LARGE SCALE GENOMIC DNA]</scope>
    <source>
        <strain evidence="8 9">CA12</strain>
    </source>
</reference>
<dbReference type="PROSITE" id="PS51257">
    <property type="entry name" value="PROKAR_LIPOPROTEIN"/>
    <property type="match status" value="1"/>
</dbReference>
<dbReference type="Proteomes" id="UP000318741">
    <property type="component" value="Chromosome"/>
</dbReference>
<dbReference type="KEGG" id="acaf:CA12_07040"/>
<evidence type="ECO:0000256" key="2">
    <source>
        <dbReference type="ARBA" id="ARBA00011028"/>
    </source>
</evidence>
<dbReference type="InterPro" id="IPR006129">
    <property type="entry name" value="AdhesinB"/>
</dbReference>
<protein>
    <submittedName>
        <fullName evidence="8">Periplasmic zinc-binding protein TroA</fullName>
    </submittedName>
</protein>
<dbReference type="PRINTS" id="PR00691">
    <property type="entry name" value="ADHESINB"/>
</dbReference>
<dbReference type="Gene3D" id="3.40.50.1980">
    <property type="entry name" value="Nitrogenase molybdenum iron protein domain"/>
    <property type="match status" value="2"/>
</dbReference>
<dbReference type="Pfam" id="PF01297">
    <property type="entry name" value="ZnuA"/>
    <property type="match status" value="1"/>
</dbReference>
<dbReference type="InterPro" id="IPR006128">
    <property type="entry name" value="Lipoprotein_PsaA-like"/>
</dbReference>
<dbReference type="InterPro" id="IPR050492">
    <property type="entry name" value="Bact_metal-bind_prot9"/>
</dbReference>
<dbReference type="InterPro" id="IPR006127">
    <property type="entry name" value="ZnuA-like"/>
</dbReference>
<dbReference type="GO" id="GO:0030313">
    <property type="term" value="C:cell envelope"/>
    <property type="evidence" value="ECO:0007669"/>
    <property type="project" value="UniProtKB-SubCell"/>
</dbReference>
<comment type="similarity">
    <text evidence="2 6">Belongs to the bacterial solute-binding protein 9 family.</text>
</comment>
<dbReference type="PANTHER" id="PTHR42953">
    <property type="entry name" value="HIGH-AFFINITY ZINC UPTAKE SYSTEM PROTEIN ZNUA-RELATED"/>
    <property type="match status" value="1"/>
</dbReference>
<name>A0A517P5H0_9PLAN</name>
<feature type="chain" id="PRO_5021791948" evidence="7">
    <location>
        <begin position="27"/>
        <end position="333"/>
    </location>
</feature>
<keyword evidence="9" id="KW-1185">Reference proteome</keyword>
<dbReference type="PRINTS" id="PR00690">
    <property type="entry name" value="ADHESNFAMILY"/>
</dbReference>